<dbReference type="KEGG" id="fpu:FPSE_10536"/>
<name>K3VAT9_FUSPC</name>
<dbReference type="GeneID" id="20369153"/>
<protein>
    <submittedName>
        <fullName evidence="1">Uncharacterized protein</fullName>
    </submittedName>
</protein>
<dbReference type="RefSeq" id="XP_009261928.1">
    <property type="nucleotide sequence ID" value="XM_009263653.1"/>
</dbReference>
<evidence type="ECO:0000313" key="2">
    <source>
        <dbReference type="Proteomes" id="UP000007978"/>
    </source>
</evidence>
<comment type="caution">
    <text evidence="1">The sequence shown here is derived from an EMBL/GenBank/DDBJ whole genome shotgun (WGS) entry which is preliminary data.</text>
</comment>
<sequence>MKSIVGIQAMSSLRTTPVPGLWITHRLIGIEPTAEAVSRRSLVIAPGNLVAVNTLVQYHEYNVFQMVSTIQSNVHGTTTLYLGVYHW</sequence>
<accession>K3VAT9</accession>
<evidence type="ECO:0000313" key="1">
    <source>
        <dbReference type="EMBL" id="EKJ69283.1"/>
    </source>
</evidence>
<organism evidence="1 2">
    <name type="scientific">Fusarium pseudograminearum (strain CS3096)</name>
    <name type="common">Wheat and barley crown-rot fungus</name>
    <dbReference type="NCBI Taxonomy" id="1028729"/>
    <lineage>
        <taxon>Eukaryota</taxon>
        <taxon>Fungi</taxon>
        <taxon>Dikarya</taxon>
        <taxon>Ascomycota</taxon>
        <taxon>Pezizomycotina</taxon>
        <taxon>Sordariomycetes</taxon>
        <taxon>Hypocreomycetidae</taxon>
        <taxon>Hypocreales</taxon>
        <taxon>Nectriaceae</taxon>
        <taxon>Fusarium</taxon>
    </lineage>
</organism>
<dbReference type="HOGENOM" id="CLU_2483480_0_0_1"/>
<proteinExistence type="predicted"/>
<keyword evidence="2" id="KW-1185">Reference proteome</keyword>
<dbReference type="AlphaFoldDB" id="K3VAT9"/>
<gene>
    <name evidence="1" type="ORF">FPSE_10536</name>
</gene>
<reference evidence="1 2" key="1">
    <citation type="journal article" date="2012" name="PLoS Pathog.">
        <title>Comparative pathogenomics reveals horizontally acquired novel virulence genes in fungi infecting cereal hosts.</title>
        <authorList>
            <person name="Gardiner D.M."/>
            <person name="McDonald M.C."/>
            <person name="Covarelli L."/>
            <person name="Solomon P.S."/>
            <person name="Rusu A.G."/>
            <person name="Marshall M."/>
            <person name="Kazan K."/>
            <person name="Chakraborty S."/>
            <person name="McDonald B.A."/>
            <person name="Manners J.M."/>
        </authorList>
    </citation>
    <scope>NUCLEOTIDE SEQUENCE [LARGE SCALE GENOMIC DNA]</scope>
    <source>
        <strain evidence="1 2">CS3096</strain>
    </source>
</reference>
<dbReference type="Proteomes" id="UP000007978">
    <property type="component" value="Chromosome 4"/>
</dbReference>
<dbReference type="EMBL" id="AFNW01000348">
    <property type="protein sequence ID" value="EKJ69283.1"/>
    <property type="molecule type" value="Genomic_DNA"/>
</dbReference>